<protein>
    <submittedName>
        <fullName evidence="2">Uu.00g124820.m01.CDS01</fullName>
    </submittedName>
</protein>
<evidence type="ECO:0000313" key="3">
    <source>
        <dbReference type="Proteomes" id="UP001295740"/>
    </source>
</evidence>
<dbReference type="PANTHER" id="PTHR31642">
    <property type="entry name" value="TRICHOTHECENE 3-O-ACETYLTRANSFERASE"/>
    <property type="match status" value="1"/>
</dbReference>
<dbReference type="EMBL" id="CAUWAG010000007">
    <property type="protein sequence ID" value="CAJ2505088.1"/>
    <property type="molecule type" value="Genomic_DNA"/>
</dbReference>
<dbReference type="Proteomes" id="UP001295740">
    <property type="component" value="Unassembled WGS sequence"/>
</dbReference>
<dbReference type="InterPro" id="IPR050317">
    <property type="entry name" value="Plant_Fungal_Acyltransferase"/>
</dbReference>
<keyword evidence="1" id="KW-0808">Transferase</keyword>
<dbReference type="PANTHER" id="PTHR31642:SF310">
    <property type="entry name" value="FATTY ALCOHOL:CAFFEOYL-COA ACYLTRANSFERASE"/>
    <property type="match status" value="1"/>
</dbReference>
<keyword evidence="3" id="KW-1185">Reference proteome</keyword>
<evidence type="ECO:0000313" key="2">
    <source>
        <dbReference type="EMBL" id="CAJ2505088.1"/>
    </source>
</evidence>
<dbReference type="AlphaFoldDB" id="A0AAI8VHP8"/>
<dbReference type="Pfam" id="PF02458">
    <property type="entry name" value="Transferase"/>
    <property type="match status" value="1"/>
</dbReference>
<proteinExistence type="predicted"/>
<dbReference type="GO" id="GO:0016747">
    <property type="term" value="F:acyltransferase activity, transferring groups other than amino-acyl groups"/>
    <property type="evidence" value="ECO:0007669"/>
    <property type="project" value="TreeGrafter"/>
</dbReference>
<sequence length="440" mass="47752">MAATASETALSPFDRLMPRVYVRQILCFPSTDPNALRALKDGLAGVALDDLFTGNNLSSHIEYAQLKADNFPPAALMASGIVPADTQPPYPDPAPVFRARLSLVKGGFLLCIALHHSTTDITGFDTLLKIWASNCRAGSFRPVGFDPSWMDRRVLLEPHNTTRTPPHNIPGLLHIQTPAEASRRVTTRSSSEEWQTAIFYFPQRGLRDLKRKVNELLVSDGTAGWVSTWDALTTLLWGAVLGAELNDHDHNPTTTHLSKATSTIGFPVDFRSKLHPPLPQGYLGAAFAMTSATALRDDIISLSNDAGSSSVPAVARVATAIRASLNRVNDASVRDTLAYLNHNPDQPSIILGPPHDGISIVSWADQSVYELDWGVAVGRCDAVRLPKLPNKRYPIVLPRVPDVGDDGGGLEVIICLEKSVMERFASSGPIARYAVLRCIS</sequence>
<accession>A0AAI8VHP8</accession>
<comment type="caution">
    <text evidence="2">The sequence shown here is derived from an EMBL/GenBank/DDBJ whole genome shotgun (WGS) entry which is preliminary data.</text>
</comment>
<dbReference type="InterPro" id="IPR023213">
    <property type="entry name" value="CAT-like_dom_sf"/>
</dbReference>
<reference evidence="2" key="1">
    <citation type="submission" date="2023-10" db="EMBL/GenBank/DDBJ databases">
        <authorList>
            <person name="Hackl T."/>
        </authorList>
    </citation>
    <scope>NUCLEOTIDE SEQUENCE</scope>
</reference>
<gene>
    <name evidence="2" type="ORF">KHLLAP_LOCUS5556</name>
</gene>
<organism evidence="2 3">
    <name type="scientific">Anthostomella pinea</name>
    <dbReference type="NCBI Taxonomy" id="933095"/>
    <lineage>
        <taxon>Eukaryota</taxon>
        <taxon>Fungi</taxon>
        <taxon>Dikarya</taxon>
        <taxon>Ascomycota</taxon>
        <taxon>Pezizomycotina</taxon>
        <taxon>Sordariomycetes</taxon>
        <taxon>Xylariomycetidae</taxon>
        <taxon>Xylariales</taxon>
        <taxon>Xylariaceae</taxon>
        <taxon>Anthostomella</taxon>
    </lineage>
</organism>
<name>A0AAI8VHP8_9PEZI</name>
<evidence type="ECO:0000256" key="1">
    <source>
        <dbReference type="ARBA" id="ARBA00022679"/>
    </source>
</evidence>
<dbReference type="Gene3D" id="3.30.559.10">
    <property type="entry name" value="Chloramphenicol acetyltransferase-like domain"/>
    <property type="match status" value="2"/>
</dbReference>
<dbReference type="GO" id="GO:0044550">
    <property type="term" value="P:secondary metabolite biosynthetic process"/>
    <property type="evidence" value="ECO:0007669"/>
    <property type="project" value="TreeGrafter"/>
</dbReference>